<evidence type="ECO:0000313" key="2">
    <source>
        <dbReference type="Proteomes" id="UP001642484"/>
    </source>
</evidence>
<accession>A0ABP0NDL6</accession>
<reference evidence="1 2" key="1">
    <citation type="submission" date="2024-02" db="EMBL/GenBank/DDBJ databases">
        <authorList>
            <person name="Chen Y."/>
            <person name="Shah S."/>
            <person name="Dougan E. K."/>
            <person name="Thang M."/>
            <person name="Chan C."/>
        </authorList>
    </citation>
    <scope>NUCLEOTIDE SEQUENCE [LARGE SCALE GENOMIC DNA]</scope>
</reference>
<proteinExistence type="predicted"/>
<protein>
    <recommendedName>
        <fullName evidence="3">Rab3 GTPase-activating protein catalytic subunit</fullName>
    </recommendedName>
</protein>
<keyword evidence="2" id="KW-1185">Reference proteome</keyword>
<gene>
    <name evidence="1" type="ORF">CCMP2556_LOCUS30373</name>
</gene>
<comment type="caution">
    <text evidence="1">The sequence shown here is derived from an EMBL/GenBank/DDBJ whole genome shotgun (WGS) entry which is preliminary data.</text>
</comment>
<dbReference type="EMBL" id="CAXAMN010021639">
    <property type="protein sequence ID" value="CAK9061771.1"/>
    <property type="molecule type" value="Genomic_DNA"/>
</dbReference>
<sequence>MFAAGIASLVGAAAYAYSYNLGRFRFNSLQRQECLHHFQDVEAWAAHWNDIADTAAKDAHQLRPASFQELWQVFSCEWADGARCLRIFQAFHLALAAHGAMLPEVADQDEDLPSDEINFSIERTPAHAAALGDVLPIDWYPRWLASPLCKIFGAEFVFEFVSFLATESDTCISVFAVSWIELAALAFALRLPHPVPGVAAQGQIWWDRSSVSPALDHEVTVALRVRFISRFLRSFTTHFDLGLTSVSDLDRSSLGVATPLRGMAFPLSDRSLRLIGDTLQAFTASRPIRTPNDLARPFRN</sequence>
<dbReference type="Proteomes" id="UP001642484">
    <property type="component" value="Unassembled WGS sequence"/>
</dbReference>
<organism evidence="1 2">
    <name type="scientific">Durusdinium trenchii</name>
    <dbReference type="NCBI Taxonomy" id="1381693"/>
    <lineage>
        <taxon>Eukaryota</taxon>
        <taxon>Sar</taxon>
        <taxon>Alveolata</taxon>
        <taxon>Dinophyceae</taxon>
        <taxon>Suessiales</taxon>
        <taxon>Symbiodiniaceae</taxon>
        <taxon>Durusdinium</taxon>
    </lineage>
</organism>
<evidence type="ECO:0000313" key="1">
    <source>
        <dbReference type="EMBL" id="CAK9061771.1"/>
    </source>
</evidence>
<evidence type="ECO:0008006" key="3">
    <source>
        <dbReference type="Google" id="ProtNLM"/>
    </source>
</evidence>
<name>A0ABP0NDL6_9DINO</name>